<dbReference type="Gene3D" id="3.40.50.200">
    <property type="entry name" value="Peptidase S8/S53 domain"/>
    <property type="match status" value="1"/>
</dbReference>
<protein>
    <submittedName>
        <fullName evidence="7">S8 family peptidase</fullName>
    </submittedName>
</protein>
<evidence type="ECO:0000256" key="4">
    <source>
        <dbReference type="ARBA" id="ARBA00022825"/>
    </source>
</evidence>
<dbReference type="InterPro" id="IPR017310">
    <property type="entry name" value="Pept_S8A_subtilisin_clostridia"/>
</dbReference>
<dbReference type="SUPFAM" id="SSF52743">
    <property type="entry name" value="Subtilisin-like"/>
    <property type="match status" value="1"/>
</dbReference>
<dbReference type="PRINTS" id="PR00723">
    <property type="entry name" value="SUBTILISIN"/>
</dbReference>
<comment type="similarity">
    <text evidence="1 5">Belongs to the peptidase S8 family.</text>
</comment>
<sequence>MDEIRSYLIETPIGVREYIQRFPNLIFSPISSRLTVLEVPEGAEGEFAELQKEIGSIYEPMLFGLNAIQAVEQSNISIFHNYPFGELRGTGVIVGFVDTGIQYTNSLFTYEDNTTRIINIWDQSIPGSGTGLYNYGTVYTEEQINEALRSPDPLSIVPSTDMDGHGTALAGIATGNERGVPGGYVGGAPDADIAVVKLRPASKYLRDANLIKTGAIAYQENDYLTGINHLLQLASIQRKPLVICTAIGTNQGGHDGRTIVERYLEETSTFENIIFVLSGGNEANQGHHYSGTVTQNSTSSFELNVGADERGFVMYLWSNAPDKLSVSIRTPLGGTTGKVPINAIQVQEYTFPLENAKVEVQYISSATTSGDQSIRFRFTTPTLGIWAITVYGETVVSGSYNVWLPKQGFVGEDTRFLQPDVNMTITTPGNALDNITIGAYNGVDQSIYAGSSRGPTRTMVIEPSIIAPGVNVEVPNLIGGFTTYSGTGVATAVTASACALLLEWAVLKGNFEPMNTRVARTILIRGARRSINMTYPNNIEGYGKLDLQNSLILV</sequence>
<dbReference type="InterPro" id="IPR050131">
    <property type="entry name" value="Peptidase_S8_subtilisin-like"/>
</dbReference>
<dbReference type="PANTHER" id="PTHR43806:SF11">
    <property type="entry name" value="CEREVISIN-RELATED"/>
    <property type="match status" value="1"/>
</dbReference>
<dbReference type="CDD" id="cd07478">
    <property type="entry name" value="Peptidases_S8_CspA-like"/>
    <property type="match status" value="1"/>
</dbReference>
<dbReference type="Pfam" id="PF00082">
    <property type="entry name" value="Peptidase_S8"/>
    <property type="match status" value="2"/>
</dbReference>
<dbReference type="Gene3D" id="2.60.120.1290">
    <property type="match status" value="1"/>
</dbReference>
<dbReference type="RefSeq" id="WP_249331317.1">
    <property type="nucleotide sequence ID" value="NZ_JACRSY010000002.1"/>
</dbReference>
<dbReference type="Proteomes" id="UP000655830">
    <property type="component" value="Unassembled WGS sequence"/>
</dbReference>
<dbReference type="PIRSF" id="PIRSF037894">
    <property type="entry name" value="Subtilisin_rel_CspABC"/>
    <property type="match status" value="1"/>
</dbReference>
<keyword evidence="3" id="KW-0378">Hydrolase</keyword>
<evidence type="ECO:0000256" key="3">
    <source>
        <dbReference type="ARBA" id="ARBA00022801"/>
    </source>
</evidence>
<dbReference type="PANTHER" id="PTHR43806">
    <property type="entry name" value="PEPTIDASE S8"/>
    <property type="match status" value="1"/>
</dbReference>
<keyword evidence="2" id="KW-0645">Protease</keyword>
<dbReference type="GO" id="GO:0006508">
    <property type="term" value="P:proteolysis"/>
    <property type="evidence" value="ECO:0007669"/>
    <property type="project" value="UniProtKB-KW"/>
</dbReference>
<evidence type="ECO:0000259" key="6">
    <source>
        <dbReference type="Pfam" id="PF00082"/>
    </source>
</evidence>
<dbReference type="AlphaFoldDB" id="A0A926EGZ0"/>
<dbReference type="GO" id="GO:0004252">
    <property type="term" value="F:serine-type endopeptidase activity"/>
    <property type="evidence" value="ECO:0007669"/>
    <property type="project" value="InterPro"/>
</dbReference>
<dbReference type="EMBL" id="JACRSY010000002">
    <property type="protein sequence ID" value="MBC8578292.1"/>
    <property type="molecule type" value="Genomic_DNA"/>
</dbReference>
<dbReference type="InterPro" id="IPR015500">
    <property type="entry name" value="Peptidase_S8_subtilisin-rel"/>
</dbReference>
<feature type="domain" description="Peptidase S8/S53" evidence="6">
    <location>
        <begin position="89"/>
        <end position="309"/>
    </location>
</feature>
<evidence type="ECO:0000313" key="8">
    <source>
        <dbReference type="Proteomes" id="UP000655830"/>
    </source>
</evidence>
<feature type="domain" description="Peptidase S8/S53" evidence="6">
    <location>
        <begin position="423"/>
        <end position="543"/>
    </location>
</feature>
<dbReference type="InterPro" id="IPR036852">
    <property type="entry name" value="Peptidase_S8/S53_dom_sf"/>
</dbReference>
<evidence type="ECO:0000256" key="5">
    <source>
        <dbReference type="PROSITE-ProRule" id="PRU01240"/>
    </source>
</evidence>
<evidence type="ECO:0000256" key="1">
    <source>
        <dbReference type="ARBA" id="ARBA00011073"/>
    </source>
</evidence>
<dbReference type="PROSITE" id="PS51892">
    <property type="entry name" value="SUBTILASE"/>
    <property type="match status" value="1"/>
</dbReference>
<dbReference type="InterPro" id="IPR000209">
    <property type="entry name" value="Peptidase_S8/S53_dom"/>
</dbReference>
<gene>
    <name evidence="7" type="ORF">H8718_01880</name>
</gene>
<organism evidence="7 8">
    <name type="scientific">Zhenhengia yiwuensis</name>
    <dbReference type="NCBI Taxonomy" id="2763666"/>
    <lineage>
        <taxon>Bacteria</taxon>
        <taxon>Bacillati</taxon>
        <taxon>Bacillota</taxon>
        <taxon>Clostridia</taxon>
        <taxon>Lachnospirales</taxon>
        <taxon>Lachnospiraceae</taxon>
        <taxon>Zhenhengia</taxon>
    </lineage>
</organism>
<keyword evidence="8" id="KW-1185">Reference proteome</keyword>
<dbReference type="PROSITE" id="PS00136">
    <property type="entry name" value="SUBTILASE_ASP"/>
    <property type="match status" value="1"/>
</dbReference>
<dbReference type="InterPro" id="IPR023827">
    <property type="entry name" value="Peptidase_S8_Asp-AS"/>
</dbReference>
<keyword evidence="4" id="KW-0720">Serine protease</keyword>
<comment type="caution">
    <text evidence="7">The sequence shown here is derived from an EMBL/GenBank/DDBJ whole genome shotgun (WGS) entry which is preliminary data.</text>
</comment>
<accession>A0A926EGZ0</accession>
<dbReference type="InterPro" id="IPR034045">
    <property type="entry name" value="Pep_S8_CspA-like"/>
</dbReference>
<name>A0A926EGZ0_9FIRM</name>
<reference evidence="7" key="1">
    <citation type="submission" date="2020-08" db="EMBL/GenBank/DDBJ databases">
        <title>Genome public.</title>
        <authorList>
            <person name="Liu C."/>
            <person name="Sun Q."/>
        </authorList>
    </citation>
    <scope>NUCLEOTIDE SEQUENCE</scope>
    <source>
        <strain evidence="7">NSJ-12</strain>
    </source>
</reference>
<evidence type="ECO:0000256" key="2">
    <source>
        <dbReference type="ARBA" id="ARBA00022670"/>
    </source>
</evidence>
<evidence type="ECO:0000313" key="7">
    <source>
        <dbReference type="EMBL" id="MBC8578292.1"/>
    </source>
</evidence>
<proteinExistence type="inferred from homology"/>
<comment type="caution">
    <text evidence="5">Lacks conserved residue(s) required for the propagation of feature annotation.</text>
</comment>